<feature type="domain" description="Thioesterase" evidence="1">
    <location>
        <begin position="111"/>
        <end position="207"/>
    </location>
</feature>
<dbReference type="KEGG" id="vda:VDAG_07680"/>
<dbReference type="RefSeq" id="XP_009654880.1">
    <property type="nucleotide sequence ID" value="XM_009656585.1"/>
</dbReference>
<dbReference type="eggNOG" id="ENOG502SCNK">
    <property type="taxonomic scope" value="Eukaryota"/>
</dbReference>
<dbReference type="InParanoid" id="G2XBP4"/>
<dbReference type="AlphaFoldDB" id="G2XBP4"/>
<dbReference type="OMA" id="VRGEMKD"/>
<dbReference type="SUPFAM" id="SSF54637">
    <property type="entry name" value="Thioesterase/thiol ester dehydrase-isomerase"/>
    <property type="match status" value="1"/>
</dbReference>
<name>G2XBP4_VERDV</name>
<dbReference type="InterPro" id="IPR029069">
    <property type="entry name" value="HotDog_dom_sf"/>
</dbReference>
<evidence type="ECO:0000259" key="1">
    <source>
        <dbReference type="Pfam" id="PF03061"/>
    </source>
</evidence>
<dbReference type="GeneID" id="20709143"/>
<dbReference type="HOGENOM" id="CLU_052827_4_1_1"/>
<dbReference type="Gene3D" id="3.10.129.10">
    <property type="entry name" value="Hotdog Thioesterase"/>
    <property type="match status" value="1"/>
</dbReference>
<dbReference type="Proteomes" id="UP000001611">
    <property type="component" value="Unassembled WGS sequence"/>
</dbReference>
<accession>G2XBP4</accession>
<keyword evidence="3" id="KW-1185">Reference proteome</keyword>
<dbReference type="InterPro" id="IPR052061">
    <property type="entry name" value="PTE-AB_protein"/>
</dbReference>
<reference evidence="2 3" key="1">
    <citation type="submission" date="2008-03" db="EMBL/GenBank/DDBJ databases">
        <title>The Genome Sequence of Verticillium dahliae VdLs.17.</title>
        <authorList>
            <consortium name="The Broad Institute Genome Sequencing Platform"/>
            <person name="Ma L.-J.J."/>
            <person name="Klosterman S.J."/>
            <person name="Subbarao K."/>
            <person name="Dobinson K."/>
            <person name="Veronese P."/>
            <person name="Kang S."/>
            <person name="Gold S.E."/>
            <person name="Young S."/>
            <person name="Jaffe D."/>
            <person name="Gnerre S."/>
            <person name="Berlin A."/>
            <person name="Heiman D."/>
            <person name="Hepburn T."/>
            <person name="Sykes S."/>
            <person name="Alvarado L."/>
            <person name="Kodira C.D."/>
            <person name="Lander E."/>
            <person name="Galagan J."/>
            <person name="Nusbaum C."/>
            <person name="Birren B."/>
        </authorList>
    </citation>
    <scope>NUCLEOTIDE SEQUENCE [LARGE SCALE GENOMIC DNA]</scope>
    <source>
        <strain evidence="3">VdLs.17 / ATCC MYA-4575 / FGSC 10137</strain>
    </source>
</reference>
<dbReference type="CDD" id="cd03443">
    <property type="entry name" value="PaaI_thioesterase"/>
    <property type="match status" value="1"/>
</dbReference>
<proteinExistence type="predicted"/>
<protein>
    <recommendedName>
        <fullName evidence="1">Thioesterase domain-containing protein</fullName>
    </recommendedName>
</protein>
<reference evidence="3" key="2">
    <citation type="journal article" date="2011" name="PLoS Pathog.">
        <title>Comparative genomics yields insights into niche adaptation of plant vascular wilt pathogens.</title>
        <authorList>
            <person name="Klosterman S.J."/>
            <person name="Subbarao K.V."/>
            <person name="Kang S."/>
            <person name="Veronese P."/>
            <person name="Gold S.E."/>
            <person name="Thomma B.P.H.J."/>
            <person name="Chen Z."/>
            <person name="Henrissat B."/>
            <person name="Lee Y.-H."/>
            <person name="Park J."/>
            <person name="Garcia-Pedrajas M.D."/>
            <person name="Barbara D.J."/>
            <person name="Anchieta A."/>
            <person name="de Jonge R."/>
            <person name="Santhanam P."/>
            <person name="Maruthachalam K."/>
            <person name="Atallah Z."/>
            <person name="Amyotte S.G."/>
            <person name="Paz Z."/>
            <person name="Inderbitzin P."/>
            <person name="Hayes R.J."/>
            <person name="Heiman D.I."/>
            <person name="Young S."/>
            <person name="Zeng Q."/>
            <person name="Engels R."/>
            <person name="Galagan J."/>
            <person name="Cuomo C.A."/>
            <person name="Dobinson K.F."/>
            <person name="Ma L.-J."/>
        </authorList>
    </citation>
    <scope>NUCLEOTIDE SEQUENCE [LARGE SCALE GENOMIC DNA]</scope>
    <source>
        <strain evidence="3">VdLs.17 / ATCC MYA-4575 / FGSC 10137</strain>
    </source>
</reference>
<evidence type="ECO:0000313" key="3">
    <source>
        <dbReference type="Proteomes" id="UP000001611"/>
    </source>
</evidence>
<sequence>MFDNMDYFKSFPWFDALTKEPGFVSFTPVSRSNGTYGDNEPPRNQILRQTFNNSDTIPHCTGFYLKEGTSPHADGHGTKPSAIDKSPMKRPSILSCSVVYDLRAGLNGFNHGHLQGGLVAVLMDDAMTSLTVLNGKTQTRSHGERELPAEILDLRNRRAATAYINVQFRKPIVTPQVVIVTASFVSTERRKLILRASIKDEKGDICATGDSLVIGDRDPRDEKL</sequence>
<organism evidence="2 3">
    <name type="scientific">Verticillium dahliae (strain VdLs.17 / ATCC MYA-4575 / FGSC 10137)</name>
    <name type="common">Verticillium wilt</name>
    <dbReference type="NCBI Taxonomy" id="498257"/>
    <lineage>
        <taxon>Eukaryota</taxon>
        <taxon>Fungi</taxon>
        <taxon>Dikarya</taxon>
        <taxon>Ascomycota</taxon>
        <taxon>Pezizomycotina</taxon>
        <taxon>Sordariomycetes</taxon>
        <taxon>Hypocreomycetidae</taxon>
        <taxon>Glomerellales</taxon>
        <taxon>Plectosphaerellaceae</taxon>
        <taxon>Verticillium</taxon>
    </lineage>
</organism>
<dbReference type="InterPro" id="IPR006683">
    <property type="entry name" value="Thioestr_dom"/>
</dbReference>
<dbReference type="EMBL" id="DS572711">
    <property type="protein sequence ID" value="EGY16516.1"/>
    <property type="molecule type" value="Genomic_DNA"/>
</dbReference>
<dbReference type="PANTHER" id="PTHR47260:SF6">
    <property type="entry name" value="THIOESTERASE DOMAIN-CONTAINING PROTEIN"/>
    <property type="match status" value="1"/>
</dbReference>
<dbReference type="PANTHER" id="PTHR47260">
    <property type="entry name" value="UPF0644 PROTEIN PB2B4.06"/>
    <property type="match status" value="1"/>
</dbReference>
<dbReference type="Pfam" id="PF03061">
    <property type="entry name" value="4HBT"/>
    <property type="match status" value="1"/>
</dbReference>
<evidence type="ECO:0000313" key="2">
    <source>
        <dbReference type="EMBL" id="EGY16516.1"/>
    </source>
</evidence>
<gene>
    <name evidence="2" type="ORF">VDAG_07680</name>
</gene>